<dbReference type="Pfam" id="PF13577">
    <property type="entry name" value="SnoaL_4"/>
    <property type="match status" value="1"/>
</dbReference>
<comment type="caution">
    <text evidence="2">The sequence shown here is derived from an EMBL/GenBank/DDBJ whole genome shotgun (WGS) entry which is preliminary data.</text>
</comment>
<name>A0A918ZW28_9ACTN</name>
<proteinExistence type="predicted"/>
<dbReference type="Proteomes" id="UP000641386">
    <property type="component" value="Unassembled WGS sequence"/>
</dbReference>
<gene>
    <name evidence="2" type="ORF">GCM10014715_27030</name>
</gene>
<organism evidence="2 3">
    <name type="scientific">Streptomyces spiralis</name>
    <dbReference type="NCBI Taxonomy" id="66376"/>
    <lineage>
        <taxon>Bacteria</taxon>
        <taxon>Bacillati</taxon>
        <taxon>Actinomycetota</taxon>
        <taxon>Actinomycetes</taxon>
        <taxon>Kitasatosporales</taxon>
        <taxon>Streptomycetaceae</taxon>
        <taxon>Streptomyces</taxon>
    </lineage>
</organism>
<sequence>MVFRRADADTAVVWSYLMLTTNAGGSPALVSTGFYTFTLRHTEGEWRIARLLVGLDSAV</sequence>
<dbReference type="InterPro" id="IPR032710">
    <property type="entry name" value="NTF2-like_dom_sf"/>
</dbReference>
<reference evidence="2" key="2">
    <citation type="submission" date="2020-09" db="EMBL/GenBank/DDBJ databases">
        <authorList>
            <person name="Sun Q."/>
            <person name="Ohkuma M."/>
        </authorList>
    </citation>
    <scope>NUCLEOTIDE SEQUENCE</scope>
    <source>
        <strain evidence="2">JCM 3302</strain>
    </source>
</reference>
<accession>A0A918ZW28</accession>
<reference evidence="2" key="1">
    <citation type="journal article" date="2014" name="Int. J. Syst. Evol. Microbiol.">
        <title>Complete genome sequence of Corynebacterium casei LMG S-19264T (=DSM 44701T), isolated from a smear-ripened cheese.</title>
        <authorList>
            <consortium name="US DOE Joint Genome Institute (JGI-PGF)"/>
            <person name="Walter F."/>
            <person name="Albersmeier A."/>
            <person name="Kalinowski J."/>
            <person name="Ruckert C."/>
        </authorList>
    </citation>
    <scope>NUCLEOTIDE SEQUENCE</scope>
    <source>
        <strain evidence="2">JCM 3302</strain>
    </source>
</reference>
<dbReference type="EMBL" id="BNBC01000010">
    <property type="protein sequence ID" value="GHE71589.1"/>
    <property type="molecule type" value="Genomic_DNA"/>
</dbReference>
<evidence type="ECO:0000313" key="3">
    <source>
        <dbReference type="Proteomes" id="UP000641386"/>
    </source>
</evidence>
<evidence type="ECO:0000313" key="2">
    <source>
        <dbReference type="EMBL" id="GHE71589.1"/>
    </source>
</evidence>
<dbReference type="InterPro" id="IPR037401">
    <property type="entry name" value="SnoaL-like"/>
</dbReference>
<feature type="domain" description="SnoaL-like" evidence="1">
    <location>
        <begin position="7"/>
        <end position="50"/>
    </location>
</feature>
<dbReference type="AlphaFoldDB" id="A0A918ZW28"/>
<keyword evidence="3" id="KW-1185">Reference proteome</keyword>
<protein>
    <recommendedName>
        <fullName evidence="1">SnoaL-like domain-containing protein</fullName>
    </recommendedName>
</protein>
<dbReference type="Gene3D" id="3.10.450.50">
    <property type="match status" value="1"/>
</dbReference>
<dbReference type="SUPFAM" id="SSF54427">
    <property type="entry name" value="NTF2-like"/>
    <property type="match status" value="1"/>
</dbReference>
<evidence type="ECO:0000259" key="1">
    <source>
        <dbReference type="Pfam" id="PF13577"/>
    </source>
</evidence>